<evidence type="ECO:0000259" key="1">
    <source>
        <dbReference type="Pfam" id="PF14504"/>
    </source>
</evidence>
<dbReference type="InterPro" id="IPR029410">
    <property type="entry name" value="CAP_assoc"/>
</dbReference>
<dbReference type="EMBL" id="CP034465">
    <property type="protein sequence ID" value="AZP05171.1"/>
    <property type="molecule type" value="Genomic_DNA"/>
</dbReference>
<gene>
    <name evidence="2" type="ORF">EJN90_11270</name>
</gene>
<organism evidence="2 3">
    <name type="scientific">Jeotgalibaca ciconiae</name>
    <dbReference type="NCBI Taxonomy" id="2496265"/>
    <lineage>
        <taxon>Bacteria</taxon>
        <taxon>Bacillati</taxon>
        <taxon>Bacillota</taxon>
        <taxon>Bacilli</taxon>
        <taxon>Lactobacillales</taxon>
        <taxon>Carnobacteriaceae</taxon>
        <taxon>Jeotgalibaca</taxon>
    </lineage>
</organism>
<dbReference type="OrthoDB" id="9783944at2"/>
<sequence length="338" mass="40089">MKRYFFPLLILFLFVLYYFPILHETPDTNQNKGLTEEPTLMSDMDKVYPLPVSGYEHYIGKPIEDYQSRYGEPDSVVSNEDGTQWWSYSETVEEYLQLEVSDSLIQSIFVLGDQVNTGSLRIGMSRENVFDETQLAKHFYFDHENRSYHLTLSTKNMELFPLVEFENNSFAVLYFYPETDIIYAIRFLTYDKIMQLNYYFIEDMNSQMDEVDIIRKDIHRNDQINQLHLQEYFSIIRVKNNLEPYLSSEELENIADSLANDLGSDQLSYKELSPYEKSEIDDSTYLLKYISGNQIYDSAMKLGLFYAIQENREMLLNEEYKEFIIKVKDDDLFIVIKE</sequence>
<dbReference type="Pfam" id="PF14504">
    <property type="entry name" value="CAP_assoc_N"/>
    <property type="match status" value="1"/>
</dbReference>
<protein>
    <recommendedName>
        <fullName evidence="1">CAP-associated domain-containing protein</fullName>
    </recommendedName>
</protein>
<dbReference type="AlphaFoldDB" id="A0A3S9HCW0"/>
<dbReference type="Gene3D" id="3.40.33.10">
    <property type="entry name" value="CAP"/>
    <property type="match status" value="1"/>
</dbReference>
<keyword evidence="3" id="KW-1185">Reference proteome</keyword>
<feature type="domain" description="CAP-associated" evidence="1">
    <location>
        <begin position="59"/>
        <end position="199"/>
    </location>
</feature>
<reference evidence="3" key="1">
    <citation type="submission" date="2018-12" db="EMBL/GenBank/DDBJ databases">
        <title>Complete genome sequencing of Jeotgalibaca sp. H21T32.</title>
        <authorList>
            <person name="Bae J.-W."/>
            <person name="Lee S.-Y."/>
        </authorList>
    </citation>
    <scope>NUCLEOTIDE SEQUENCE [LARGE SCALE GENOMIC DNA]</scope>
    <source>
        <strain evidence="3">H21T32</strain>
    </source>
</reference>
<name>A0A3S9HCW0_9LACT</name>
<dbReference type="KEGG" id="jeh:EJN90_11270"/>
<accession>A0A3S9HCW0</accession>
<dbReference type="RefSeq" id="WP_126111293.1">
    <property type="nucleotide sequence ID" value="NZ_CP034465.1"/>
</dbReference>
<evidence type="ECO:0000313" key="2">
    <source>
        <dbReference type="EMBL" id="AZP05171.1"/>
    </source>
</evidence>
<proteinExistence type="predicted"/>
<dbReference type="Proteomes" id="UP000273326">
    <property type="component" value="Chromosome"/>
</dbReference>
<evidence type="ECO:0000313" key="3">
    <source>
        <dbReference type="Proteomes" id="UP000273326"/>
    </source>
</evidence>
<dbReference type="InterPro" id="IPR035940">
    <property type="entry name" value="CAP_sf"/>
</dbReference>